<name>A0A3B0ZIJ0_9ZZZZ</name>
<keyword evidence="1" id="KW-0472">Membrane</keyword>
<gene>
    <name evidence="2" type="ORF">MNBD_GAMMA16-2210</name>
</gene>
<organism evidence="2">
    <name type="scientific">hydrothermal vent metagenome</name>
    <dbReference type="NCBI Taxonomy" id="652676"/>
    <lineage>
        <taxon>unclassified sequences</taxon>
        <taxon>metagenomes</taxon>
        <taxon>ecological metagenomes</taxon>
    </lineage>
</organism>
<keyword evidence="1" id="KW-0812">Transmembrane</keyword>
<evidence type="ECO:0000313" key="2">
    <source>
        <dbReference type="EMBL" id="VAW86109.1"/>
    </source>
</evidence>
<feature type="transmembrane region" description="Helical" evidence="1">
    <location>
        <begin position="81"/>
        <end position="102"/>
    </location>
</feature>
<keyword evidence="1" id="KW-1133">Transmembrane helix</keyword>
<protein>
    <submittedName>
        <fullName evidence="2">Uncharacterized protein</fullName>
    </submittedName>
</protein>
<sequence>MQWENLFYALTQLVHNFGAMAVVGGALVALKVQVDNLDLKRKLTWLVLIGWGTQAFSGLMFGAVSFYFYGETPDLHSTAQIAFYIKLACAASGISLALFYIKNAKTWNNKRRHLALYGLTGFGATALAAAAFLRWFA</sequence>
<reference evidence="2" key="1">
    <citation type="submission" date="2018-06" db="EMBL/GenBank/DDBJ databases">
        <authorList>
            <person name="Zhirakovskaya E."/>
        </authorList>
    </citation>
    <scope>NUCLEOTIDE SEQUENCE</scope>
</reference>
<evidence type="ECO:0000256" key="1">
    <source>
        <dbReference type="SAM" id="Phobius"/>
    </source>
</evidence>
<dbReference type="EMBL" id="UOFO01000087">
    <property type="protein sequence ID" value="VAW86109.1"/>
    <property type="molecule type" value="Genomic_DNA"/>
</dbReference>
<proteinExistence type="predicted"/>
<accession>A0A3B0ZIJ0</accession>
<feature type="transmembrane region" description="Helical" evidence="1">
    <location>
        <begin position="114"/>
        <end position="136"/>
    </location>
</feature>
<feature type="transmembrane region" description="Helical" evidence="1">
    <location>
        <begin position="6"/>
        <end position="31"/>
    </location>
</feature>
<dbReference type="AlphaFoldDB" id="A0A3B0ZIJ0"/>
<feature type="transmembrane region" description="Helical" evidence="1">
    <location>
        <begin position="43"/>
        <end position="69"/>
    </location>
</feature>